<feature type="region of interest" description="Disordered" evidence="1">
    <location>
        <begin position="1"/>
        <end position="21"/>
    </location>
</feature>
<organism evidence="2 3">
    <name type="scientific">Stephania cephalantha</name>
    <dbReference type="NCBI Taxonomy" id="152367"/>
    <lineage>
        <taxon>Eukaryota</taxon>
        <taxon>Viridiplantae</taxon>
        <taxon>Streptophyta</taxon>
        <taxon>Embryophyta</taxon>
        <taxon>Tracheophyta</taxon>
        <taxon>Spermatophyta</taxon>
        <taxon>Magnoliopsida</taxon>
        <taxon>Ranunculales</taxon>
        <taxon>Menispermaceae</taxon>
        <taxon>Menispermoideae</taxon>
        <taxon>Cissampelideae</taxon>
        <taxon>Stephania</taxon>
    </lineage>
</organism>
<proteinExistence type="predicted"/>
<dbReference type="Proteomes" id="UP001419268">
    <property type="component" value="Unassembled WGS sequence"/>
</dbReference>
<reference evidence="2 3" key="1">
    <citation type="submission" date="2024-01" db="EMBL/GenBank/DDBJ databases">
        <title>Genome assemblies of Stephania.</title>
        <authorList>
            <person name="Yang L."/>
        </authorList>
    </citation>
    <scope>NUCLEOTIDE SEQUENCE [LARGE SCALE GENOMIC DNA]</scope>
    <source>
        <strain evidence="2">JXDWG</strain>
        <tissue evidence="2">Leaf</tissue>
    </source>
</reference>
<gene>
    <name evidence="2" type="ORF">Scep_007342</name>
</gene>
<evidence type="ECO:0000313" key="3">
    <source>
        <dbReference type="Proteomes" id="UP001419268"/>
    </source>
</evidence>
<evidence type="ECO:0000313" key="2">
    <source>
        <dbReference type="EMBL" id="KAK9148585.1"/>
    </source>
</evidence>
<dbReference type="AlphaFoldDB" id="A0AAP0PNR2"/>
<evidence type="ECO:0000256" key="1">
    <source>
        <dbReference type="SAM" id="MobiDB-lite"/>
    </source>
</evidence>
<dbReference type="EMBL" id="JBBNAG010000003">
    <property type="protein sequence ID" value="KAK9148585.1"/>
    <property type="molecule type" value="Genomic_DNA"/>
</dbReference>
<accession>A0AAP0PNR2</accession>
<name>A0AAP0PNR2_9MAGN</name>
<sequence>MVDQRIDRYGSASNSQHTISAEEFQRLSDRVAAQDSADIRRQRPKCIEIGMNPYYVYSAKETAHLLQMSSDWTH</sequence>
<protein>
    <submittedName>
        <fullName evidence="2">Uncharacterized protein</fullName>
    </submittedName>
</protein>
<comment type="caution">
    <text evidence="2">The sequence shown here is derived from an EMBL/GenBank/DDBJ whole genome shotgun (WGS) entry which is preliminary data.</text>
</comment>
<keyword evidence="3" id="KW-1185">Reference proteome</keyword>